<keyword evidence="3" id="KW-1185">Reference proteome</keyword>
<dbReference type="FunFam" id="3.30.1330.40:FF:000001">
    <property type="entry name" value="L-PSP family endoribonuclease"/>
    <property type="match status" value="1"/>
</dbReference>
<evidence type="ECO:0000256" key="1">
    <source>
        <dbReference type="ARBA" id="ARBA00010552"/>
    </source>
</evidence>
<protein>
    <submittedName>
        <fullName evidence="2">2-iminobutanoate/2-iminopropanoate deaminase</fullName>
    </submittedName>
</protein>
<dbReference type="EMBL" id="FMUX01000002">
    <property type="protein sequence ID" value="SCX93893.1"/>
    <property type="molecule type" value="Genomic_DNA"/>
</dbReference>
<dbReference type="InterPro" id="IPR019897">
    <property type="entry name" value="RidA_CS"/>
</dbReference>
<dbReference type="Proteomes" id="UP000198870">
    <property type="component" value="Unassembled WGS sequence"/>
</dbReference>
<dbReference type="InterPro" id="IPR035959">
    <property type="entry name" value="RutC-like_sf"/>
</dbReference>
<evidence type="ECO:0000313" key="3">
    <source>
        <dbReference type="Proteomes" id="UP000198870"/>
    </source>
</evidence>
<dbReference type="GO" id="GO:0005829">
    <property type="term" value="C:cytosol"/>
    <property type="evidence" value="ECO:0007669"/>
    <property type="project" value="TreeGrafter"/>
</dbReference>
<gene>
    <name evidence="2" type="ORF">SAMN05216233_102207</name>
</gene>
<accession>A0A1G5BUT5</accession>
<dbReference type="InterPro" id="IPR006056">
    <property type="entry name" value="RidA"/>
</dbReference>
<dbReference type="PANTHER" id="PTHR11803:SF58">
    <property type="entry name" value="PROTEIN HMF1-RELATED"/>
    <property type="match status" value="1"/>
</dbReference>
<evidence type="ECO:0000313" key="2">
    <source>
        <dbReference type="EMBL" id="SCX93893.1"/>
    </source>
</evidence>
<dbReference type="AlphaFoldDB" id="A0A1G5BUT5"/>
<dbReference type="PROSITE" id="PS01094">
    <property type="entry name" value="UPF0076"/>
    <property type="match status" value="1"/>
</dbReference>
<dbReference type="NCBIfam" id="TIGR00004">
    <property type="entry name" value="Rid family detoxifying hydrolase"/>
    <property type="match status" value="1"/>
</dbReference>
<dbReference type="STRING" id="419481.SAMN05216233_102207"/>
<dbReference type="RefSeq" id="WP_092208575.1">
    <property type="nucleotide sequence ID" value="NZ_FMUX01000002.1"/>
</dbReference>
<reference evidence="2 3" key="1">
    <citation type="submission" date="2016-10" db="EMBL/GenBank/DDBJ databases">
        <authorList>
            <person name="de Groot N.N."/>
        </authorList>
    </citation>
    <scope>NUCLEOTIDE SEQUENCE [LARGE SCALE GENOMIC DNA]</scope>
    <source>
        <strain evidence="2 3">AA1</strain>
    </source>
</reference>
<proteinExistence type="inferred from homology"/>
<dbReference type="SUPFAM" id="SSF55298">
    <property type="entry name" value="YjgF-like"/>
    <property type="match status" value="1"/>
</dbReference>
<dbReference type="Gene3D" id="3.30.1330.40">
    <property type="entry name" value="RutC-like"/>
    <property type="match status" value="1"/>
</dbReference>
<dbReference type="OrthoDB" id="9808943at2"/>
<dbReference type="InterPro" id="IPR006175">
    <property type="entry name" value="YjgF/YER057c/UK114"/>
</dbReference>
<name>A0A1G5BUT5_9BACT</name>
<comment type="similarity">
    <text evidence="1">Belongs to the RutC family.</text>
</comment>
<organism evidence="2 3">
    <name type="scientific">Desulfoluna spongiiphila</name>
    <dbReference type="NCBI Taxonomy" id="419481"/>
    <lineage>
        <taxon>Bacteria</taxon>
        <taxon>Pseudomonadati</taxon>
        <taxon>Thermodesulfobacteriota</taxon>
        <taxon>Desulfobacteria</taxon>
        <taxon>Desulfobacterales</taxon>
        <taxon>Desulfolunaceae</taxon>
        <taxon>Desulfoluna</taxon>
    </lineage>
</organism>
<dbReference type="PANTHER" id="PTHR11803">
    <property type="entry name" value="2-IMINOBUTANOATE/2-IMINOPROPANOATE DEAMINASE RIDA"/>
    <property type="match status" value="1"/>
</dbReference>
<sequence>MTQPIQTPDAPAAVGPYSQGIVSNGFVFASGCLPIDPATSTMVEGTIAEKATRALENLKAVAEAGGSSLDKAVKVTVFLADIADFAEANKVYAEYFKEPYPARSAFQVGALPLGAAIEIEAIFAV</sequence>
<dbReference type="CDD" id="cd00448">
    <property type="entry name" value="YjgF_YER057c_UK114_family"/>
    <property type="match status" value="1"/>
</dbReference>
<dbReference type="Pfam" id="PF01042">
    <property type="entry name" value="Ribonuc_L-PSP"/>
    <property type="match status" value="1"/>
</dbReference>
<dbReference type="GO" id="GO:0019239">
    <property type="term" value="F:deaminase activity"/>
    <property type="evidence" value="ECO:0007669"/>
    <property type="project" value="TreeGrafter"/>
</dbReference>